<accession>A0A5N5QEI0</accession>
<dbReference type="Proteomes" id="UP000383932">
    <property type="component" value="Unassembled WGS sequence"/>
</dbReference>
<dbReference type="AlphaFoldDB" id="A0A5N5QEI0"/>
<dbReference type="EMBL" id="SSOP01000192">
    <property type="protein sequence ID" value="KAB5590160.1"/>
    <property type="molecule type" value="Genomic_DNA"/>
</dbReference>
<name>A0A5N5QEI0_9AGAM</name>
<reference evidence="1 2" key="1">
    <citation type="journal article" date="2019" name="Fungal Biol. Biotechnol.">
        <title>Draft genome sequence of fastidious pathogen Ceratobasidium theobromae, which causes vascular-streak dieback in Theobroma cacao.</title>
        <authorList>
            <person name="Ali S.S."/>
            <person name="Asman A."/>
            <person name="Shao J."/>
            <person name="Firmansyah A.P."/>
            <person name="Susilo A.W."/>
            <person name="Rosmana A."/>
            <person name="McMahon P."/>
            <person name="Junaid M."/>
            <person name="Guest D."/>
            <person name="Kheng T.Y."/>
            <person name="Meinhardt L.W."/>
            <person name="Bailey B.A."/>
        </authorList>
    </citation>
    <scope>NUCLEOTIDE SEQUENCE [LARGE SCALE GENOMIC DNA]</scope>
    <source>
        <strain evidence="1 2">CT2</strain>
    </source>
</reference>
<protein>
    <submittedName>
        <fullName evidence="1">Uncharacterized protein</fullName>
    </submittedName>
</protein>
<organism evidence="1 2">
    <name type="scientific">Ceratobasidium theobromae</name>
    <dbReference type="NCBI Taxonomy" id="1582974"/>
    <lineage>
        <taxon>Eukaryota</taxon>
        <taxon>Fungi</taxon>
        <taxon>Dikarya</taxon>
        <taxon>Basidiomycota</taxon>
        <taxon>Agaricomycotina</taxon>
        <taxon>Agaricomycetes</taxon>
        <taxon>Cantharellales</taxon>
        <taxon>Ceratobasidiaceae</taxon>
        <taxon>Ceratobasidium</taxon>
    </lineage>
</organism>
<gene>
    <name evidence="1" type="ORF">CTheo_6401</name>
</gene>
<sequence>MANVPTRAPDDPSQPYNLAQLLAEVWLNLAFKDLAVTHLPSWVSDLKNLTKSRSSIAFAFEDLSSTLIDHLHWEEVFLFRASVSIKPWSPSKPAANCGTAPPT</sequence>
<proteinExistence type="predicted"/>
<keyword evidence="2" id="KW-1185">Reference proteome</keyword>
<evidence type="ECO:0000313" key="2">
    <source>
        <dbReference type="Proteomes" id="UP000383932"/>
    </source>
</evidence>
<evidence type="ECO:0000313" key="1">
    <source>
        <dbReference type="EMBL" id="KAB5590160.1"/>
    </source>
</evidence>
<comment type="caution">
    <text evidence="1">The sequence shown here is derived from an EMBL/GenBank/DDBJ whole genome shotgun (WGS) entry which is preliminary data.</text>
</comment>